<evidence type="ECO:0000313" key="3">
    <source>
        <dbReference type="Proteomes" id="UP000740926"/>
    </source>
</evidence>
<dbReference type="AlphaFoldDB" id="A0A9P6YB82"/>
<name>A0A9P6YB82_9FUNG</name>
<feature type="compositionally biased region" description="Basic residues" evidence="1">
    <location>
        <begin position="1"/>
        <end position="17"/>
    </location>
</feature>
<dbReference type="EMBL" id="JAANIU010006128">
    <property type="protein sequence ID" value="KAG1543560.1"/>
    <property type="molecule type" value="Genomic_DNA"/>
</dbReference>
<comment type="caution">
    <text evidence="2">The sequence shown here is derived from an EMBL/GenBank/DDBJ whole genome shotgun (WGS) entry which is preliminary data.</text>
</comment>
<protein>
    <submittedName>
        <fullName evidence="2">Uncharacterized protein</fullName>
    </submittedName>
</protein>
<accession>A0A9P6YB82</accession>
<reference evidence="2 3" key="1">
    <citation type="journal article" date="2020" name="Microb. Genom.">
        <title>Genetic diversity of clinical and environmental Mucorales isolates obtained from an investigation of mucormycosis cases among solid organ transplant recipients.</title>
        <authorList>
            <person name="Nguyen M.H."/>
            <person name="Kaul D."/>
            <person name="Muto C."/>
            <person name="Cheng S.J."/>
            <person name="Richter R.A."/>
            <person name="Bruno V.M."/>
            <person name="Liu G."/>
            <person name="Beyhan S."/>
            <person name="Sundermann A.J."/>
            <person name="Mounaud S."/>
            <person name="Pasculle A.W."/>
            <person name="Nierman W.C."/>
            <person name="Driscoll E."/>
            <person name="Cumbie R."/>
            <person name="Clancy C.J."/>
            <person name="Dupont C.L."/>
        </authorList>
    </citation>
    <scope>NUCLEOTIDE SEQUENCE [LARGE SCALE GENOMIC DNA]</scope>
    <source>
        <strain evidence="2 3">GL24</strain>
    </source>
</reference>
<evidence type="ECO:0000313" key="2">
    <source>
        <dbReference type="EMBL" id="KAG1543560.1"/>
    </source>
</evidence>
<sequence>MNTRGQRRAAAMKKAGHPRPADLARAAKSTTATISNWLNDHVSASHVKAAQLFRIADAAKLDARELLYGVTGRGVGEPGNAYIPSQAHLDVWQDAYELVSHLVAENGLEIDHRRHAALDLLAFELLMDGFSRSKVARVLTTSMT</sequence>
<evidence type="ECO:0000256" key="1">
    <source>
        <dbReference type="SAM" id="MobiDB-lite"/>
    </source>
</evidence>
<organism evidence="2 3">
    <name type="scientific">Rhizopus delemar</name>
    <dbReference type="NCBI Taxonomy" id="936053"/>
    <lineage>
        <taxon>Eukaryota</taxon>
        <taxon>Fungi</taxon>
        <taxon>Fungi incertae sedis</taxon>
        <taxon>Mucoromycota</taxon>
        <taxon>Mucoromycotina</taxon>
        <taxon>Mucoromycetes</taxon>
        <taxon>Mucorales</taxon>
        <taxon>Mucorineae</taxon>
        <taxon>Rhizopodaceae</taxon>
        <taxon>Rhizopus</taxon>
    </lineage>
</organism>
<keyword evidence="3" id="KW-1185">Reference proteome</keyword>
<proteinExistence type="predicted"/>
<gene>
    <name evidence="2" type="ORF">G6F50_013975</name>
</gene>
<feature type="region of interest" description="Disordered" evidence="1">
    <location>
        <begin position="1"/>
        <end position="22"/>
    </location>
</feature>
<dbReference type="Proteomes" id="UP000740926">
    <property type="component" value="Unassembled WGS sequence"/>
</dbReference>